<dbReference type="Gene3D" id="3.40.50.1820">
    <property type="entry name" value="alpha/beta hydrolase"/>
    <property type="match status" value="1"/>
</dbReference>
<proteinExistence type="predicted"/>
<dbReference type="Proteomes" id="UP000288859">
    <property type="component" value="Unassembled WGS sequence"/>
</dbReference>
<evidence type="ECO:0000313" key="2">
    <source>
        <dbReference type="EMBL" id="RVX76128.1"/>
    </source>
</evidence>
<dbReference type="InterPro" id="IPR050266">
    <property type="entry name" value="AB_hydrolase_sf"/>
</dbReference>
<sequence>MLLTQRINGVEIAYDESGSADGPAVVLLSGWAHDLRLYDEMLPLLAENHRVVRVCYRGHGPSRDAIDDFGVEEQVSDTLALLESLHVEQFYLISHSHGGWPALEIADRLGPQRVLCLLMIDQIMTAPPPEFASGLKAMQGVNTWRTARKALFDDWLAGSKNKAVHDHFKFCMSSYGHFMWSLSCRVIEGAYKAHGSPMGRMKKLSNPPPIRHVFSHPLNKPEYRKLHQDFASENSWFSFTDLKGETHFPDLEIPDTVVGQLEDLIAKSAS</sequence>
<evidence type="ECO:0000313" key="3">
    <source>
        <dbReference type="Proteomes" id="UP000288859"/>
    </source>
</evidence>
<organism evidence="2 3">
    <name type="scientific">Exophiala mesophila</name>
    <name type="common">Black yeast-like fungus</name>
    <dbReference type="NCBI Taxonomy" id="212818"/>
    <lineage>
        <taxon>Eukaryota</taxon>
        <taxon>Fungi</taxon>
        <taxon>Dikarya</taxon>
        <taxon>Ascomycota</taxon>
        <taxon>Pezizomycotina</taxon>
        <taxon>Eurotiomycetes</taxon>
        <taxon>Chaetothyriomycetidae</taxon>
        <taxon>Chaetothyriales</taxon>
        <taxon>Herpotrichiellaceae</taxon>
        <taxon>Exophiala</taxon>
    </lineage>
</organism>
<gene>
    <name evidence="2" type="ORF">B0A52_00485</name>
</gene>
<dbReference type="SUPFAM" id="SSF53474">
    <property type="entry name" value="alpha/beta-Hydrolases"/>
    <property type="match status" value="1"/>
</dbReference>
<comment type="caution">
    <text evidence="2">The sequence shown here is derived from an EMBL/GenBank/DDBJ whole genome shotgun (WGS) entry which is preliminary data.</text>
</comment>
<dbReference type="PANTHER" id="PTHR43798">
    <property type="entry name" value="MONOACYLGLYCEROL LIPASE"/>
    <property type="match status" value="1"/>
</dbReference>
<evidence type="ECO:0000259" key="1">
    <source>
        <dbReference type="Pfam" id="PF12697"/>
    </source>
</evidence>
<feature type="domain" description="AB hydrolase-1" evidence="1">
    <location>
        <begin position="25"/>
        <end position="257"/>
    </location>
</feature>
<dbReference type="EMBL" id="NAJM01000001">
    <property type="protein sequence ID" value="RVX76128.1"/>
    <property type="molecule type" value="Genomic_DNA"/>
</dbReference>
<reference evidence="2 3" key="1">
    <citation type="submission" date="2017-03" db="EMBL/GenBank/DDBJ databases">
        <title>Genomes of endolithic fungi from Antarctica.</title>
        <authorList>
            <person name="Coleine C."/>
            <person name="Masonjones S."/>
            <person name="Stajich J.E."/>
        </authorList>
    </citation>
    <scope>NUCLEOTIDE SEQUENCE [LARGE SCALE GENOMIC DNA]</scope>
    <source>
        <strain evidence="2 3">CCFEE 6314</strain>
    </source>
</reference>
<accession>A0A438NK71</accession>
<protein>
    <recommendedName>
        <fullName evidence="1">AB hydrolase-1 domain-containing protein</fullName>
    </recommendedName>
</protein>
<dbReference type="Gene3D" id="1.10.210.20">
    <property type="match status" value="1"/>
</dbReference>
<dbReference type="InterPro" id="IPR029058">
    <property type="entry name" value="AB_hydrolase_fold"/>
</dbReference>
<dbReference type="OrthoDB" id="408373at2759"/>
<dbReference type="Pfam" id="PF12697">
    <property type="entry name" value="Abhydrolase_6"/>
    <property type="match status" value="1"/>
</dbReference>
<dbReference type="AlphaFoldDB" id="A0A438NK71"/>
<dbReference type="InterPro" id="IPR000073">
    <property type="entry name" value="AB_hydrolase_1"/>
</dbReference>
<name>A0A438NK71_EXOME</name>